<dbReference type="EC" id="2.6.1.-" evidence="1"/>
<dbReference type="PANTHER" id="PTHR42691">
    <property type="entry name" value="ASPARTATE AMINOTRANSFERASE YHDR-RELATED"/>
    <property type="match status" value="1"/>
</dbReference>
<keyword evidence="4" id="KW-1185">Reference proteome</keyword>
<dbReference type="Gene3D" id="3.40.640.10">
    <property type="entry name" value="Type I PLP-dependent aspartate aminotransferase-like (Major domain)"/>
    <property type="match status" value="1"/>
</dbReference>
<proteinExistence type="inferred from homology"/>
<name>A0ABT6NA09_9FIRM</name>
<keyword evidence="1 3" id="KW-0032">Aminotransferase</keyword>
<dbReference type="InterPro" id="IPR015421">
    <property type="entry name" value="PyrdxlP-dep_Trfase_major"/>
</dbReference>
<accession>A0ABT6NA09</accession>
<protein>
    <recommendedName>
        <fullName evidence="1">Aminotransferase</fullName>
        <ecNumber evidence="1">2.6.1.-</ecNumber>
    </recommendedName>
</protein>
<dbReference type="EMBL" id="JARYZI010000002">
    <property type="protein sequence ID" value="MDH8677249.1"/>
    <property type="molecule type" value="Genomic_DNA"/>
</dbReference>
<reference evidence="3 4" key="1">
    <citation type="submission" date="2023-04" db="EMBL/GenBank/DDBJ databases">
        <title>Fusibacter bizertensis strain WBS, isolated from littoral bottom sediments of the Arctic seas - biochemical and genomic analysis.</title>
        <authorList>
            <person name="Brioukhanov A.L."/>
        </authorList>
    </citation>
    <scope>NUCLEOTIDE SEQUENCE [LARGE SCALE GENOMIC DNA]</scope>
    <source>
        <strain evidence="3 4">WBS</strain>
    </source>
</reference>
<sequence>MISREVSENLKNASWIRRMFVEGGKLKAEFGADNVYDYSLGNPYFEPPKSVTDKLKALVNSEAQGTHRYMDNAGFPEVRQKVADAINRDIDHPIGFEHVLMTVGAAGGINVLLRTTLDAGDEVIIFAPYFAEYIFYIKNHNGVPVIIKTNEANFEPDLEAFENSITAKTRCVIINSPNNPTGVIYADETLKKMGEILLKKEAEFGREIYLISDEPYKALVYDGIKVPNIHNFFRHSIMINSYSKSLGLAGERIGYIAINSAFEDAELFMSGLAFCNRTLGFVNAPALWQKVISDSLEESVDISQYQVRRDILFKKLSELGFEMVEPKGAFYFFPKALEADDVAFVMEAKKFNLLLVPGSGFGYPGYFRISYCVDLAMIERSLPAFEQLVEYYKNKK</sequence>
<dbReference type="PROSITE" id="PS00105">
    <property type="entry name" value="AA_TRANSFER_CLASS_1"/>
    <property type="match status" value="1"/>
</dbReference>
<gene>
    <name evidence="3" type="ORF">QE109_03765</name>
</gene>
<dbReference type="SUPFAM" id="SSF53383">
    <property type="entry name" value="PLP-dependent transferases"/>
    <property type="match status" value="1"/>
</dbReference>
<dbReference type="RefSeq" id="WP_281093061.1">
    <property type="nucleotide sequence ID" value="NZ_JARYZI010000002.1"/>
</dbReference>
<evidence type="ECO:0000313" key="3">
    <source>
        <dbReference type="EMBL" id="MDH8677249.1"/>
    </source>
</evidence>
<dbReference type="Proteomes" id="UP001158045">
    <property type="component" value="Unassembled WGS sequence"/>
</dbReference>
<evidence type="ECO:0000313" key="4">
    <source>
        <dbReference type="Proteomes" id="UP001158045"/>
    </source>
</evidence>
<dbReference type="GO" id="GO:0008483">
    <property type="term" value="F:transaminase activity"/>
    <property type="evidence" value="ECO:0007669"/>
    <property type="project" value="UniProtKB-KW"/>
</dbReference>
<evidence type="ECO:0000256" key="1">
    <source>
        <dbReference type="RuleBase" id="RU000481"/>
    </source>
</evidence>
<feature type="domain" description="Aminotransferase class I/classII large" evidence="2">
    <location>
        <begin position="39"/>
        <end position="381"/>
    </location>
</feature>
<dbReference type="InterPro" id="IPR015422">
    <property type="entry name" value="PyrdxlP-dep_Trfase_small"/>
</dbReference>
<comment type="cofactor">
    <cofactor evidence="1">
        <name>pyridoxal 5'-phosphate</name>
        <dbReference type="ChEBI" id="CHEBI:597326"/>
    </cofactor>
</comment>
<organism evidence="3 4">
    <name type="scientific">Fusibacter bizertensis</name>
    <dbReference type="NCBI Taxonomy" id="1488331"/>
    <lineage>
        <taxon>Bacteria</taxon>
        <taxon>Bacillati</taxon>
        <taxon>Bacillota</taxon>
        <taxon>Clostridia</taxon>
        <taxon>Eubacteriales</taxon>
        <taxon>Eubacteriales Family XII. Incertae Sedis</taxon>
        <taxon>Fusibacter</taxon>
    </lineage>
</organism>
<dbReference type="CDD" id="cd00609">
    <property type="entry name" value="AAT_like"/>
    <property type="match status" value="1"/>
</dbReference>
<dbReference type="InterPro" id="IPR004838">
    <property type="entry name" value="NHTrfase_class1_PyrdxlP-BS"/>
</dbReference>
<dbReference type="InterPro" id="IPR015424">
    <property type="entry name" value="PyrdxlP-dep_Trfase"/>
</dbReference>
<dbReference type="Pfam" id="PF00155">
    <property type="entry name" value="Aminotran_1_2"/>
    <property type="match status" value="1"/>
</dbReference>
<comment type="caution">
    <text evidence="3">The sequence shown here is derived from an EMBL/GenBank/DDBJ whole genome shotgun (WGS) entry which is preliminary data.</text>
</comment>
<dbReference type="PANTHER" id="PTHR42691:SF1">
    <property type="entry name" value="ASPARTATE AMINOTRANSFERASE YHDR-RELATED"/>
    <property type="match status" value="1"/>
</dbReference>
<comment type="similarity">
    <text evidence="1">Belongs to the class-I pyridoxal-phosphate-dependent aminotransferase family.</text>
</comment>
<dbReference type="NCBIfam" id="NF005305">
    <property type="entry name" value="PRK06836.1"/>
    <property type="match status" value="1"/>
</dbReference>
<keyword evidence="1 3" id="KW-0808">Transferase</keyword>
<evidence type="ECO:0000259" key="2">
    <source>
        <dbReference type="Pfam" id="PF00155"/>
    </source>
</evidence>
<dbReference type="Gene3D" id="3.90.1150.10">
    <property type="entry name" value="Aspartate Aminotransferase, domain 1"/>
    <property type="match status" value="2"/>
</dbReference>
<dbReference type="InterPro" id="IPR004839">
    <property type="entry name" value="Aminotransferase_I/II_large"/>
</dbReference>